<evidence type="ECO:0000313" key="3">
    <source>
        <dbReference type="Proteomes" id="UP000255277"/>
    </source>
</evidence>
<dbReference type="AlphaFoldDB" id="A0A380FLI4"/>
<gene>
    <name evidence="2" type="ORF">NCTC12195_03826</name>
</gene>
<organism evidence="2 3">
    <name type="scientific">Staphylococcus gallinarum</name>
    <dbReference type="NCBI Taxonomy" id="1293"/>
    <lineage>
        <taxon>Bacteria</taxon>
        <taxon>Bacillati</taxon>
        <taxon>Bacillota</taxon>
        <taxon>Bacilli</taxon>
        <taxon>Bacillales</taxon>
        <taxon>Staphylococcaceae</taxon>
        <taxon>Staphylococcus</taxon>
    </lineage>
</organism>
<sequence>MVKNEQVIDTQSEDLKPFILLVADKGEGLQAAEDLLQKTNANPVLVAGHPDFSEDMLYGKYLPNESGALYYREGFITNLMPRKDKSYLVIDNFNRVDPDIFQTYINVLEGYEMTMPRYNKEGNMIKWSRQKDSYYHFNPNWHIVGITYDDLNEIKHKYTGAILEIYKDCKS</sequence>
<dbReference type="Gene3D" id="3.40.50.300">
    <property type="entry name" value="P-loop containing nucleotide triphosphate hydrolases"/>
    <property type="match status" value="1"/>
</dbReference>
<dbReference type="GO" id="GO:0005524">
    <property type="term" value="F:ATP binding"/>
    <property type="evidence" value="ECO:0007669"/>
    <property type="project" value="InterPro"/>
</dbReference>
<evidence type="ECO:0000259" key="1">
    <source>
        <dbReference type="Pfam" id="PF07728"/>
    </source>
</evidence>
<name>A0A380FLI4_STAGA</name>
<reference evidence="2 3" key="1">
    <citation type="submission" date="2018-06" db="EMBL/GenBank/DDBJ databases">
        <authorList>
            <consortium name="Pathogen Informatics"/>
            <person name="Doyle S."/>
        </authorList>
    </citation>
    <scope>NUCLEOTIDE SEQUENCE [LARGE SCALE GENOMIC DNA]</scope>
    <source>
        <strain evidence="2 3">NCTC12195</strain>
    </source>
</reference>
<dbReference type="Pfam" id="PF07728">
    <property type="entry name" value="AAA_5"/>
    <property type="match status" value="1"/>
</dbReference>
<dbReference type="EMBL" id="UHDK01000001">
    <property type="protein sequence ID" value="SUM34311.1"/>
    <property type="molecule type" value="Genomic_DNA"/>
</dbReference>
<dbReference type="SUPFAM" id="SSF52540">
    <property type="entry name" value="P-loop containing nucleoside triphosphate hydrolases"/>
    <property type="match status" value="1"/>
</dbReference>
<proteinExistence type="predicted"/>
<feature type="domain" description="ATPase dynein-related AAA" evidence="1">
    <location>
        <begin position="31"/>
        <end position="121"/>
    </location>
</feature>
<dbReference type="InterPro" id="IPR011704">
    <property type="entry name" value="ATPase_dyneun-rel_AAA"/>
</dbReference>
<evidence type="ECO:0000313" key="2">
    <source>
        <dbReference type="EMBL" id="SUM34311.1"/>
    </source>
</evidence>
<dbReference type="GO" id="GO:0016887">
    <property type="term" value="F:ATP hydrolysis activity"/>
    <property type="evidence" value="ECO:0007669"/>
    <property type="project" value="InterPro"/>
</dbReference>
<protein>
    <submittedName>
        <fullName evidence="2">EVE domain protein</fullName>
    </submittedName>
</protein>
<dbReference type="Proteomes" id="UP000255277">
    <property type="component" value="Unassembled WGS sequence"/>
</dbReference>
<accession>A0A380FLI4</accession>
<dbReference type="InterPro" id="IPR027417">
    <property type="entry name" value="P-loop_NTPase"/>
</dbReference>